<dbReference type="PANTHER" id="PTHR40465:SF1">
    <property type="entry name" value="DUF6534 DOMAIN-CONTAINING PROTEIN"/>
    <property type="match status" value="1"/>
</dbReference>
<feature type="transmembrane region" description="Helical" evidence="1">
    <location>
        <begin position="85"/>
        <end position="108"/>
    </location>
</feature>
<dbReference type="InterPro" id="IPR045339">
    <property type="entry name" value="DUF6534"/>
</dbReference>
<dbReference type="PANTHER" id="PTHR40465">
    <property type="entry name" value="CHROMOSOME 1, WHOLE GENOME SHOTGUN SEQUENCE"/>
    <property type="match status" value="1"/>
</dbReference>
<dbReference type="Proteomes" id="UP000250043">
    <property type="component" value="Unassembled WGS sequence"/>
</dbReference>
<feature type="transmembrane region" description="Helical" evidence="1">
    <location>
        <begin position="160"/>
        <end position="182"/>
    </location>
</feature>
<dbReference type="Pfam" id="PF20152">
    <property type="entry name" value="DUF6534"/>
    <property type="match status" value="1"/>
</dbReference>
<proteinExistence type="predicted"/>
<reference evidence="3 4" key="1">
    <citation type="submission" date="2016-07" db="EMBL/GenBank/DDBJ databases">
        <title>Draft genome of the white-rot fungus Obba rivulosa 3A-2.</title>
        <authorList>
            <consortium name="DOE Joint Genome Institute"/>
            <person name="Miettinen O."/>
            <person name="Riley R."/>
            <person name="Acob R."/>
            <person name="Barry K."/>
            <person name="Cullen D."/>
            <person name="De Vries R."/>
            <person name="Hainaut M."/>
            <person name="Hatakka A."/>
            <person name="Henrissat B."/>
            <person name="Hilden K."/>
            <person name="Kuo R."/>
            <person name="Labutti K."/>
            <person name="Lipzen A."/>
            <person name="Makela M.R."/>
            <person name="Sandor L."/>
            <person name="Spatafora J.W."/>
            <person name="Grigoriev I.V."/>
            <person name="Hibbett D.S."/>
        </authorList>
    </citation>
    <scope>NUCLEOTIDE SEQUENCE [LARGE SCALE GENOMIC DNA]</scope>
    <source>
        <strain evidence="3 4">3A-2</strain>
    </source>
</reference>
<protein>
    <recommendedName>
        <fullName evidence="2">DUF6534 domain-containing protein</fullName>
    </recommendedName>
</protein>
<sequence length="313" mass="34154">MASTGNAFGPLLGALLVGGLVSNILYGITCAQTFAYYRRSVNDRLFLKIFVTALWALDTADVFIVGHILYWYMVINYTNPLSLVVPVWSLIVHVTFTSVSNFLVRGMFATRIWKLSHGNIFLTGALLTLSLTDLVCGIVITVKAFGLSLNGFSSLSTLLYLNSAASLTADAAVALSLCYLLYRSRTGWARTDSLITVLMLFSINTGLLTVFDALASLITFAIMPSNLIFFAIYLCQSKLFINAFLATLNARETLRSGGTGSVAIQLSRVTQTHTAYTDTTMAATSASQQFLEDKPDDRYSVVDQARSNKSFVV</sequence>
<feature type="transmembrane region" description="Helical" evidence="1">
    <location>
        <begin position="194"/>
        <end position="222"/>
    </location>
</feature>
<feature type="transmembrane region" description="Helical" evidence="1">
    <location>
        <begin position="228"/>
        <end position="248"/>
    </location>
</feature>
<evidence type="ECO:0000313" key="3">
    <source>
        <dbReference type="EMBL" id="OCH88024.1"/>
    </source>
</evidence>
<name>A0A8E2ARJ7_9APHY</name>
<dbReference type="AlphaFoldDB" id="A0A8E2ARJ7"/>
<keyword evidence="1" id="KW-0812">Transmembrane</keyword>
<dbReference type="OrthoDB" id="3214861at2759"/>
<feature type="transmembrane region" description="Helical" evidence="1">
    <location>
        <begin position="49"/>
        <end position="73"/>
    </location>
</feature>
<gene>
    <name evidence="3" type="ORF">OBBRIDRAFT_836921</name>
</gene>
<evidence type="ECO:0000313" key="4">
    <source>
        <dbReference type="Proteomes" id="UP000250043"/>
    </source>
</evidence>
<keyword evidence="4" id="KW-1185">Reference proteome</keyword>
<feature type="domain" description="DUF6534" evidence="2">
    <location>
        <begin position="166"/>
        <end position="252"/>
    </location>
</feature>
<organism evidence="3 4">
    <name type="scientific">Obba rivulosa</name>
    <dbReference type="NCBI Taxonomy" id="1052685"/>
    <lineage>
        <taxon>Eukaryota</taxon>
        <taxon>Fungi</taxon>
        <taxon>Dikarya</taxon>
        <taxon>Basidiomycota</taxon>
        <taxon>Agaricomycotina</taxon>
        <taxon>Agaricomycetes</taxon>
        <taxon>Polyporales</taxon>
        <taxon>Gelatoporiaceae</taxon>
        <taxon>Obba</taxon>
    </lineage>
</organism>
<keyword evidence="1" id="KW-1133">Transmembrane helix</keyword>
<feature type="transmembrane region" description="Helical" evidence="1">
    <location>
        <begin position="120"/>
        <end position="140"/>
    </location>
</feature>
<evidence type="ECO:0000259" key="2">
    <source>
        <dbReference type="Pfam" id="PF20152"/>
    </source>
</evidence>
<keyword evidence="1" id="KW-0472">Membrane</keyword>
<dbReference type="EMBL" id="KV722465">
    <property type="protein sequence ID" value="OCH88024.1"/>
    <property type="molecule type" value="Genomic_DNA"/>
</dbReference>
<feature type="transmembrane region" description="Helical" evidence="1">
    <location>
        <begin position="12"/>
        <end position="37"/>
    </location>
</feature>
<evidence type="ECO:0000256" key="1">
    <source>
        <dbReference type="SAM" id="Phobius"/>
    </source>
</evidence>
<accession>A0A8E2ARJ7</accession>